<evidence type="ECO:0000256" key="7">
    <source>
        <dbReference type="ARBA" id="ARBA00014002"/>
    </source>
</evidence>
<dbReference type="CDD" id="cd14752">
    <property type="entry name" value="GH31_N"/>
    <property type="match status" value="1"/>
</dbReference>
<dbReference type="InParanoid" id="A0A2N3MYY0"/>
<dbReference type="SUPFAM" id="SSF74650">
    <property type="entry name" value="Galactose mutarotase-like"/>
    <property type="match status" value="1"/>
</dbReference>
<dbReference type="VEuPathDB" id="FungiDB:jhhlp_008762"/>
<evidence type="ECO:0000256" key="10">
    <source>
        <dbReference type="ARBA" id="ARBA00022801"/>
    </source>
</evidence>
<dbReference type="EMBL" id="NLAX01001623">
    <property type="protein sequence ID" value="PKS05387.1"/>
    <property type="molecule type" value="Genomic_DNA"/>
</dbReference>
<dbReference type="GO" id="GO:0005576">
    <property type="term" value="C:extracellular region"/>
    <property type="evidence" value="ECO:0007669"/>
    <property type="project" value="UniProtKB-SubCell"/>
</dbReference>
<keyword evidence="14" id="KW-0961">Cell wall biogenesis/degradation</keyword>
<gene>
    <name evidence="22" type="ORF">jhhlp_008762</name>
</gene>
<evidence type="ECO:0000256" key="15">
    <source>
        <dbReference type="ARBA" id="ARBA00023326"/>
    </source>
</evidence>
<dbReference type="Pfam" id="PF01055">
    <property type="entry name" value="Glyco_hydro_31_2nd"/>
    <property type="match status" value="1"/>
</dbReference>
<evidence type="ECO:0000256" key="6">
    <source>
        <dbReference type="ARBA" id="ARBA00012744"/>
    </source>
</evidence>
<dbReference type="GO" id="GO:0071555">
    <property type="term" value="P:cell wall organization"/>
    <property type="evidence" value="ECO:0007669"/>
    <property type="project" value="UniProtKB-KW"/>
</dbReference>
<dbReference type="InterPro" id="IPR017853">
    <property type="entry name" value="GH"/>
</dbReference>
<evidence type="ECO:0000256" key="17">
    <source>
        <dbReference type="RuleBase" id="RU361185"/>
    </source>
</evidence>
<keyword evidence="15" id="KW-0624">Polysaccharide degradation</keyword>
<evidence type="ECO:0000256" key="9">
    <source>
        <dbReference type="ARBA" id="ARBA00022729"/>
    </source>
</evidence>
<comment type="catalytic activity">
    <reaction evidence="2">
        <text>Hydrolysis of terminal, non-reducing (1-&gt;4)-linked alpha-D-glucose residues with release of alpha-D-glucose.</text>
        <dbReference type="EC" id="3.2.1.20"/>
    </reaction>
</comment>
<dbReference type="CDD" id="cd06602">
    <property type="entry name" value="GH31_MGAM_SI_GAA"/>
    <property type="match status" value="1"/>
</dbReference>
<dbReference type="InterPro" id="IPR013780">
    <property type="entry name" value="Glyco_hydro_b"/>
</dbReference>
<keyword evidence="8" id="KW-0964">Secreted</keyword>
<evidence type="ECO:0000259" key="21">
    <source>
        <dbReference type="Pfam" id="PF21365"/>
    </source>
</evidence>
<evidence type="ECO:0000256" key="5">
    <source>
        <dbReference type="ARBA" id="ARBA00012741"/>
    </source>
</evidence>
<keyword evidence="10 17" id="KW-0378">Hydrolase</keyword>
<keyword evidence="12" id="KW-0119">Carbohydrate metabolism</keyword>
<dbReference type="Gene3D" id="2.60.40.1760">
    <property type="entry name" value="glycosyl hydrolase (family 31)"/>
    <property type="match status" value="1"/>
</dbReference>
<dbReference type="STRING" id="41688.A0A2N3MYY0"/>
<keyword evidence="23" id="KW-1185">Reference proteome</keyword>
<dbReference type="Gene3D" id="3.20.20.80">
    <property type="entry name" value="Glycosidases"/>
    <property type="match status" value="2"/>
</dbReference>
<dbReference type="AlphaFoldDB" id="A0A2N3MYY0"/>
<evidence type="ECO:0000256" key="18">
    <source>
        <dbReference type="SAM" id="SignalP"/>
    </source>
</evidence>
<dbReference type="SUPFAM" id="SSF51445">
    <property type="entry name" value="(Trans)glycosidases"/>
    <property type="match status" value="1"/>
</dbReference>
<dbReference type="PANTHER" id="PTHR22762">
    <property type="entry name" value="ALPHA-GLUCOSIDASE"/>
    <property type="match status" value="1"/>
</dbReference>
<sequence>MLPKSSLLLGVLPLASSTALRDAPENPDRGPECPGYRVSNSSTSATGLIVELTLAGNACNIYGLDIDRLILEATYETESRLHVKIQDAATTVYQVPESVLPRPESAGIEKNDSLLQFDFDSDQFSFKVTRKDTSEVIFDTSGHPLIFESQYLRLRTALPSDPNLYGLGAHTDPFRLNTTDYVRTLWNADAYRVPEGTNLYSSHPIYFDHRTSGTHGVFLLNSNGMDVIIDKDSEDNQYLEYNTIGGVFDFYFFAGPEPADVSRQYAQVSGLPAMVPYWGFGLQQCRWGYQDIYEVAEVVTNYSRAGIPLETMYIDIDYMDRRRFTPFAKFDSLASNSTIGRVFTVDPERFPLPLIRELVSYLHSRGQRFILMVDPAVAYTDYPPFERGVEDNVFLQDSDGSVWRGVVWPGVTAFPDWFAENTTQYWNNEFELFFNPETGVDIDGLWIDMNEAANPFCDFPCDDPETAAIGYPPEAPQVRQPPRTIEGFSCAFQPNGTRCEEFVDDASVSTQGLPVRRREFQPDASKGPIDAQKMGLPDRDLLFPDYAIHNKAPNNVSWETNNGSISNHTINTDVIHENGLAEYDTHNLYGLMMATASRDAMLNRRPGLRPLIVTRSTFTGAGNKTGHWLGDNESTWDKYRASIRTMIAAAAMYQIPFVGSDVCGFEKNTTETLCARWAALGAFSPFYRNHNAFTPLISQEFYRWETVAQSAKSAIDIRYRLLDYIYTALHRQTVDGTPLINPMFFLYPSDPETFGLELQYFYGPSLLVAPVTEENSTSVDVYFPNDVFYDWYTHEAINSSGESRNLSAAFTEIPLFIRGGAIIPMRMKSGMTTNEVRAQDFELVIALDREGNAEGHLYLDDGESLVQEQTSEILFTFKNRTLSSAGTYDFATSAKLRRITILGLTQDSGSTEDDSAVSNSVEIEVDEPLHRTSGIIVRAIT</sequence>
<dbReference type="SUPFAM" id="SSF51011">
    <property type="entry name" value="Glycosyl hydrolase domain"/>
    <property type="match status" value="1"/>
</dbReference>
<comment type="caution">
    <text evidence="22">The sequence shown here is derived from an EMBL/GenBank/DDBJ whole genome shotgun (WGS) entry which is preliminary data.</text>
</comment>
<dbReference type="PROSITE" id="PS00129">
    <property type="entry name" value="GLYCOSYL_HYDROL_F31_1"/>
    <property type="match status" value="1"/>
</dbReference>
<organism evidence="22 23">
    <name type="scientific">Lomentospora prolificans</name>
    <dbReference type="NCBI Taxonomy" id="41688"/>
    <lineage>
        <taxon>Eukaryota</taxon>
        <taxon>Fungi</taxon>
        <taxon>Dikarya</taxon>
        <taxon>Ascomycota</taxon>
        <taxon>Pezizomycotina</taxon>
        <taxon>Sordariomycetes</taxon>
        <taxon>Hypocreomycetidae</taxon>
        <taxon>Microascales</taxon>
        <taxon>Microascaceae</taxon>
        <taxon>Lomentospora</taxon>
    </lineage>
</organism>
<accession>A0A2N3MYY0</accession>
<dbReference type="Proteomes" id="UP000233524">
    <property type="component" value="Unassembled WGS sequence"/>
</dbReference>
<comment type="catalytic activity">
    <reaction evidence="1">
        <text>Hydrolysis of terminal, non-reducing beta-D-glucosyl residues with release of beta-D-glucose.</text>
        <dbReference type="EC" id="3.2.1.21"/>
    </reaction>
</comment>
<dbReference type="Pfam" id="PF13802">
    <property type="entry name" value="Gal_mutarotas_2"/>
    <property type="match status" value="1"/>
</dbReference>
<comment type="subcellular location">
    <subcellularLocation>
        <location evidence="3">Secreted</location>
    </subcellularLocation>
</comment>
<feature type="chain" id="PRO_5014671904" description="Probable alpha/beta-glucosidase agdC" evidence="18">
    <location>
        <begin position="18"/>
        <end position="941"/>
    </location>
</feature>
<feature type="domain" description="Glycoside hydrolase family 31 TIM barrel" evidence="19">
    <location>
        <begin position="272"/>
        <end position="728"/>
    </location>
</feature>
<evidence type="ECO:0000313" key="22">
    <source>
        <dbReference type="EMBL" id="PKS05387.1"/>
    </source>
</evidence>
<dbReference type="Pfam" id="PF21365">
    <property type="entry name" value="Glyco_hydro_31_3rd"/>
    <property type="match status" value="1"/>
</dbReference>
<dbReference type="OrthoDB" id="5839090at2759"/>
<keyword evidence="11" id="KW-0325">Glycoprotein</keyword>
<evidence type="ECO:0000256" key="12">
    <source>
        <dbReference type="ARBA" id="ARBA00023277"/>
    </source>
</evidence>
<evidence type="ECO:0000256" key="2">
    <source>
        <dbReference type="ARBA" id="ARBA00001657"/>
    </source>
</evidence>
<dbReference type="InterPro" id="IPR011013">
    <property type="entry name" value="Gal_mutarotase_sf_dom"/>
</dbReference>
<evidence type="ECO:0000256" key="3">
    <source>
        <dbReference type="ARBA" id="ARBA00004613"/>
    </source>
</evidence>
<dbReference type="EC" id="3.2.1.20" evidence="5"/>
<feature type="domain" description="Glycoside hydrolase family 31 N-terminal" evidence="20">
    <location>
        <begin position="108"/>
        <end position="224"/>
    </location>
</feature>
<dbReference type="InterPro" id="IPR030458">
    <property type="entry name" value="Glyco_hydro_31_AS"/>
</dbReference>
<dbReference type="EC" id="3.2.1.21" evidence="6"/>
<evidence type="ECO:0000256" key="8">
    <source>
        <dbReference type="ARBA" id="ARBA00022525"/>
    </source>
</evidence>
<evidence type="ECO:0000256" key="14">
    <source>
        <dbReference type="ARBA" id="ARBA00023316"/>
    </source>
</evidence>
<evidence type="ECO:0000259" key="20">
    <source>
        <dbReference type="Pfam" id="PF13802"/>
    </source>
</evidence>
<evidence type="ECO:0000256" key="4">
    <source>
        <dbReference type="ARBA" id="ARBA00007806"/>
    </source>
</evidence>
<comment type="similarity">
    <text evidence="4 17">Belongs to the glycosyl hydrolase 31 family.</text>
</comment>
<dbReference type="InterPro" id="IPR025887">
    <property type="entry name" value="Glyco_hydro_31_N_dom"/>
</dbReference>
<evidence type="ECO:0000256" key="13">
    <source>
        <dbReference type="ARBA" id="ARBA00023295"/>
    </source>
</evidence>
<feature type="domain" description="Glycosyl hydrolase family 31 C-terminal" evidence="21">
    <location>
        <begin position="736"/>
        <end position="823"/>
    </location>
</feature>
<evidence type="ECO:0000313" key="23">
    <source>
        <dbReference type="Proteomes" id="UP000233524"/>
    </source>
</evidence>
<evidence type="ECO:0000256" key="16">
    <source>
        <dbReference type="ARBA" id="ARBA00025512"/>
    </source>
</evidence>
<dbReference type="GO" id="GO:0000272">
    <property type="term" value="P:polysaccharide catabolic process"/>
    <property type="evidence" value="ECO:0007669"/>
    <property type="project" value="UniProtKB-KW"/>
</dbReference>
<dbReference type="GO" id="GO:0030246">
    <property type="term" value="F:carbohydrate binding"/>
    <property type="evidence" value="ECO:0007669"/>
    <property type="project" value="InterPro"/>
</dbReference>
<evidence type="ECO:0000256" key="11">
    <source>
        <dbReference type="ARBA" id="ARBA00023180"/>
    </source>
</evidence>
<dbReference type="GO" id="GO:0004558">
    <property type="term" value="F:alpha-1,4-glucosidase activity"/>
    <property type="evidence" value="ECO:0007669"/>
    <property type="project" value="UniProtKB-EC"/>
</dbReference>
<evidence type="ECO:0000259" key="19">
    <source>
        <dbReference type="Pfam" id="PF01055"/>
    </source>
</evidence>
<name>A0A2N3MYY0_9PEZI</name>
<dbReference type="PANTHER" id="PTHR22762:SF67">
    <property type="entry name" value="ALPHA_BETA-GLUCOSIDASE AGDC-RELATED"/>
    <property type="match status" value="1"/>
</dbReference>
<keyword evidence="9 18" id="KW-0732">Signal</keyword>
<dbReference type="InterPro" id="IPR048395">
    <property type="entry name" value="Glyco_hydro_31_C"/>
</dbReference>
<dbReference type="GO" id="GO:0008422">
    <property type="term" value="F:beta-glucosidase activity"/>
    <property type="evidence" value="ECO:0007669"/>
    <property type="project" value="UniProtKB-EC"/>
</dbReference>
<keyword evidence="13 17" id="KW-0326">Glycosidase</keyword>
<comment type="function">
    <text evidence="16">Glucosidase involved in the degradation of cellulosic biomass. Has both alpha- and beta-glucosidase activity.</text>
</comment>
<dbReference type="InterPro" id="IPR000322">
    <property type="entry name" value="Glyco_hydro_31_TIM"/>
</dbReference>
<protein>
    <recommendedName>
        <fullName evidence="7">Probable alpha/beta-glucosidase agdC</fullName>
        <ecNumber evidence="5">3.2.1.20</ecNumber>
        <ecNumber evidence="6">3.2.1.21</ecNumber>
    </recommendedName>
</protein>
<proteinExistence type="inferred from homology"/>
<evidence type="ECO:0000256" key="1">
    <source>
        <dbReference type="ARBA" id="ARBA00000448"/>
    </source>
</evidence>
<reference evidence="22 23" key="1">
    <citation type="journal article" date="2017" name="G3 (Bethesda)">
        <title>First Draft Genome Sequence of the Pathogenic Fungus Lomentospora prolificans (Formerly Scedosporium prolificans).</title>
        <authorList>
            <person name="Luo R."/>
            <person name="Zimin A."/>
            <person name="Workman R."/>
            <person name="Fan Y."/>
            <person name="Pertea G."/>
            <person name="Grossman N."/>
            <person name="Wear M.P."/>
            <person name="Jia B."/>
            <person name="Miller H."/>
            <person name="Casadevall A."/>
            <person name="Timp W."/>
            <person name="Zhang S.X."/>
            <person name="Salzberg S.L."/>
        </authorList>
    </citation>
    <scope>NUCLEOTIDE SEQUENCE [LARGE SCALE GENOMIC DNA]</scope>
    <source>
        <strain evidence="22 23">JHH-5317</strain>
    </source>
</reference>
<dbReference type="Gene3D" id="2.60.40.1180">
    <property type="entry name" value="Golgi alpha-mannosidase II"/>
    <property type="match status" value="2"/>
</dbReference>
<feature type="signal peptide" evidence="18">
    <location>
        <begin position="1"/>
        <end position="17"/>
    </location>
</feature>